<keyword evidence="3 5" id="KW-0347">Helicase</keyword>
<keyword evidence="1" id="KW-0547">Nucleotide-binding</keyword>
<keyword evidence="4" id="KW-0067">ATP-binding</keyword>
<dbReference type="PANTHER" id="PTHR18934:SF99">
    <property type="entry name" value="ATP-DEPENDENT RNA HELICASE DHX37-RELATED"/>
    <property type="match status" value="1"/>
</dbReference>
<evidence type="ECO:0000256" key="4">
    <source>
        <dbReference type="ARBA" id="ARBA00022840"/>
    </source>
</evidence>
<dbReference type="Gene3D" id="3.40.50.300">
    <property type="entry name" value="P-loop containing nucleotide triphosphate hydrolases"/>
    <property type="match status" value="1"/>
</dbReference>
<evidence type="ECO:0000313" key="5">
    <source>
        <dbReference type="EMBL" id="JAP92809.1"/>
    </source>
</evidence>
<feature type="non-terminal residue" evidence="5">
    <location>
        <position position="1"/>
    </location>
</feature>
<dbReference type="GO" id="GO:0004386">
    <property type="term" value="F:helicase activity"/>
    <property type="evidence" value="ECO:0007669"/>
    <property type="project" value="UniProtKB-KW"/>
</dbReference>
<dbReference type="GO" id="GO:0016787">
    <property type="term" value="F:hydrolase activity"/>
    <property type="evidence" value="ECO:0007669"/>
    <property type="project" value="UniProtKB-KW"/>
</dbReference>
<evidence type="ECO:0000256" key="3">
    <source>
        <dbReference type="ARBA" id="ARBA00022806"/>
    </source>
</evidence>
<dbReference type="GO" id="GO:0005524">
    <property type="term" value="F:ATP binding"/>
    <property type="evidence" value="ECO:0007669"/>
    <property type="project" value="UniProtKB-KW"/>
</dbReference>
<organism evidence="5">
    <name type="scientific">Trepomonas sp. PC1</name>
    <dbReference type="NCBI Taxonomy" id="1076344"/>
    <lineage>
        <taxon>Eukaryota</taxon>
        <taxon>Metamonada</taxon>
        <taxon>Diplomonadida</taxon>
        <taxon>Hexamitidae</taxon>
        <taxon>Hexamitinae</taxon>
        <taxon>Trepomonas</taxon>
    </lineage>
</organism>
<dbReference type="PANTHER" id="PTHR18934">
    <property type="entry name" value="ATP-DEPENDENT RNA HELICASE"/>
    <property type="match status" value="1"/>
</dbReference>
<keyword evidence="2" id="KW-0378">Hydrolase</keyword>
<feature type="non-terminal residue" evidence="5">
    <location>
        <position position="76"/>
    </location>
</feature>
<gene>
    <name evidence="5" type="ORF">TPC1_15126</name>
</gene>
<reference evidence="5" key="1">
    <citation type="submission" date="2015-07" db="EMBL/GenBank/DDBJ databases">
        <title>Adaptation to a free-living lifestyle via gene acquisitions in the diplomonad Trepomonas sp. PC1.</title>
        <authorList>
            <person name="Xu F."/>
            <person name="Jerlstrom-Hultqvist J."/>
            <person name="Kolisko M."/>
            <person name="Simpson A.G.B."/>
            <person name="Roger A.J."/>
            <person name="Svard S.G."/>
            <person name="Andersson J.O."/>
        </authorList>
    </citation>
    <scope>NUCLEOTIDE SEQUENCE</scope>
    <source>
        <strain evidence="5">PC1</strain>
    </source>
</reference>
<evidence type="ECO:0000256" key="2">
    <source>
        <dbReference type="ARBA" id="ARBA00022801"/>
    </source>
</evidence>
<dbReference type="SUPFAM" id="SSF52540">
    <property type="entry name" value="P-loop containing nucleoside triphosphate hydrolases"/>
    <property type="match status" value="1"/>
</dbReference>
<dbReference type="AlphaFoldDB" id="A0A146KBQ3"/>
<evidence type="ECO:0000256" key="1">
    <source>
        <dbReference type="ARBA" id="ARBA00022741"/>
    </source>
</evidence>
<dbReference type="EMBL" id="GDID01003797">
    <property type="protein sequence ID" value="JAP92809.1"/>
    <property type="molecule type" value="Transcribed_RNA"/>
</dbReference>
<protein>
    <submittedName>
        <fullName evidence="5">ATP-dependent RNA helicase</fullName>
    </submittedName>
</protein>
<proteinExistence type="predicted"/>
<dbReference type="GO" id="GO:0003723">
    <property type="term" value="F:RNA binding"/>
    <property type="evidence" value="ECO:0007669"/>
    <property type="project" value="TreeGrafter"/>
</dbReference>
<sequence>YQVKGANKISAHTFIQFVTIGVLIRKLLNNLNEVMKYDYILIDEVHERDLQVDSFLGILKILFEKFAHKMPKIVIM</sequence>
<name>A0A146KBQ3_9EUKA</name>
<dbReference type="InterPro" id="IPR027417">
    <property type="entry name" value="P-loop_NTPase"/>
</dbReference>
<accession>A0A146KBQ3</accession>